<dbReference type="GO" id="GO:0016787">
    <property type="term" value="F:hydrolase activity"/>
    <property type="evidence" value="ECO:0007669"/>
    <property type="project" value="UniProtKB-KW"/>
</dbReference>
<dbReference type="Gene3D" id="3.40.1440.60">
    <property type="entry name" value="PriA, 3(prime) DNA-binding domain"/>
    <property type="match status" value="1"/>
</dbReference>
<evidence type="ECO:0000256" key="1">
    <source>
        <dbReference type="ARBA" id="ARBA00022741"/>
    </source>
</evidence>
<name>A0A1Y0VVU8_PEDPE</name>
<dbReference type="GO" id="GO:0005524">
    <property type="term" value="F:ATP binding"/>
    <property type="evidence" value="ECO:0007669"/>
    <property type="project" value="UniProtKB-KW"/>
</dbReference>
<keyword evidence="1" id="KW-0547">Nucleotide-binding</keyword>
<keyword evidence="3" id="KW-0238">DNA-binding</keyword>
<proteinExistence type="predicted"/>
<keyword evidence="5" id="KW-0378">Hydrolase</keyword>
<dbReference type="EMBL" id="CP021474">
    <property type="protein sequence ID" value="ARW19969.1"/>
    <property type="molecule type" value="Genomic_DNA"/>
</dbReference>
<evidence type="ECO:0000313" key="6">
    <source>
        <dbReference type="Proteomes" id="UP000196118"/>
    </source>
</evidence>
<evidence type="ECO:0000313" key="5">
    <source>
        <dbReference type="EMBL" id="ARW19969.1"/>
    </source>
</evidence>
<sequence length="196" mass="22506">MAKKFNVIVNVPALQTNTPFTYIANDAIKNDIKIGSRVIVPFGKSERPIQGFVVGEETTNEFEGLKDIISVLEPEPLLNKELIELSEWLADQTYAFRVSCLNAMLPSLVKVNTKRFIKINETKITMETVIALLGEEQVTDLKVNELSFSQQKQLNQWIKDEFVTLKYVTEDSAKKKMINWLWPTMDLSEYEQEQKS</sequence>
<evidence type="ECO:0000256" key="2">
    <source>
        <dbReference type="ARBA" id="ARBA00022840"/>
    </source>
</evidence>
<dbReference type="Proteomes" id="UP000196118">
    <property type="component" value="Chromosome"/>
</dbReference>
<organism evidence="5 6">
    <name type="scientific">Pediococcus pentosaceus</name>
    <dbReference type="NCBI Taxonomy" id="1255"/>
    <lineage>
        <taxon>Bacteria</taxon>
        <taxon>Bacillati</taxon>
        <taxon>Bacillota</taxon>
        <taxon>Bacilli</taxon>
        <taxon>Lactobacillales</taxon>
        <taxon>Lactobacillaceae</taxon>
        <taxon>Pediococcus</taxon>
    </lineage>
</organism>
<dbReference type="EC" id="3.6.4.-" evidence="5"/>
<dbReference type="GO" id="GO:0043138">
    <property type="term" value="F:3'-5' DNA helicase activity"/>
    <property type="evidence" value="ECO:0007669"/>
    <property type="project" value="TreeGrafter"/>
</dbReference>
<dbReference type="AlphaFoldDB" id="A0A1Y0VVU8"/>
<dbReference type="InterPro" id="IPR042115">
    <property type="entry name" value="PriA_3primeBD_sf"/>
</dbReference>
<dbReference type="PANTHER" id="PTHR30580:SF0">
    <property type="entry name" value="PRIMOSOMAL PROTEIN N"/>
    <property type="match status" value="1"/>
</dbReference>
<dbReference type="GO" id="GO:0003677">
    <property type="term" value="F:DNA binding"/>
    <property type="evidence" value="ECO:0007669"/>
    <property type="project" value="UniProtKB-KW"/>
</dbReference>
<feature type="domain" description="Primosomal protein N' 3' DNA-binding" evidence="4">
    <location>
        <begin position="6"/>
        <end position="106"/>
    </location>
</feature>
<dbReference type="GO" id="GO:0006302">
    <property type="term" value="P:double-strand break repair"/>
    <property type="evidence" value="ECO:0007669"/>
    <property type="project" value="TreeGrafter"/>
</dbReference>
<protein>
    <submittedName>
        <fullName evidence="5">Primosomal protein N</fullName>
        <ecNumber evidence="5">3.6.4.-</ecNumber>
    </submittedName>
</protein>
<dbReference type="PANTHER" id="PTHR30580">
    <property type="entry name" value="PRIMOSOMAL PROTEIN N"/>
    <property type="match status" value="1"/>
</dbReference>
<dbReference type="Pfam" id="PF17764">
    <property type="entry name" value="PriA_3primeBD"/>
    <property type="match status" value="1"/>
</dbReference>
<dbReference type="InterPro" id="IPR041222">
    <property type="entry name" value="PriA_3primeBD"/>
</dbReference>
<evidence type="ECO:0000256" key="3">
    <source>
        <dbReference type="ARBA" id="ARBA00023125"/>
    </source>
</evidence>
<accession>A0A1Y0VVU8</accession>
<gene>
    <name evidence="5" type="ORF">S100892_01397</name>
</gene>
<reference evidence="5 6" key="1">
    <citation type="submission" date="2017-05" db="EMBL/GenBank/DDBJ databases">
        <title>Genome sequence of Pediococcus pentosaceus strain SRCM100892.</title>
        <authorList>
            <person name="Cho S.H."/>
        </authorList>
    </citation>
    <scope>NUCLEOTIDE SEQUENCE [LARGE SCALE GENOMIC DNA]</scope>
    <source>
        <strain evidence="5 6">SRCM100892</strain>
    </source>
</reference>
<dbReference type="GO" id="GO:0006310">
    <property type="term" value="P:DNA recombination"/>
    <property type="evidence" value="ECO:0007669"/>
    <property type="project" value="TreeGrafter"/>
</dbReference>
<keyword evidence="2" id="KW-0067">ATP-binding</keyword>
<dbReference type="GO" id="GO:0006270">
    <property type="term" value="P:DNA replication initiation"/>
    <property type="evidence" value="ECO:0007669"/>
    <property type="project" value="TreeGrafter"/>
</dbReference>
<dbReference type="FunFam" id="3.40.1440.60:FF:000001">
    <property type="entry name" value="Primosomal protein N"/>
    <property type="match status" value="1"/>
</dbReference>
<evidence type="ECO:0000259" key="4">
    <source>
        <dbReference type="Pfam" id="PF17764"/>
    </source>
</evidence>